<dbReference type="InterPro" id="IPR018060">
    <property type="entry name" value="HTH_AraC"/>
</dbReference>
<name>A0A2R5EZ51_9BACL</name>
<dbReference type="PRINTS" id="PR00032">
    <property type="entry name" value="HTHARAC"/>
</dbReference>
<proteinExistence type="predicted"/>
<feature type="domain" description="HTH araC/xylS-type" evidence="4">
    <location>
        <begin position="176"/>
        <end position="274"/>
    </location>
</feature>
<gene>
    <name evidence="5" type="ORF">PAT3040_05701</name>
</gene>
<dbReference type="SUPFAM" id="SSF51215">
    <property type="entry name" value="Regulatory protein AraC"/>
    <property type="match status" value="1"/>
</dbReference>
<evidence type="ECO:0000256" key="2">
    <source>
        <dbReference type="ARBA" id="ARBA00023125"/>
    </source>
</evidence>
<reference evidence="5 6" key="1">
    <citation type="submission" date="2017-08" db="EMBL/GenBank/DDBJ databases">
        <title>Substantial Increase in Enzyme Production by Combined Drug-Resistance Mutations in Paenibacillus agaridevorans.</title>
        <authorList>
            <person name="Tanaka Y."/>
            <person name="Funane K."/>
            <person name="Hosaka T."/>
            <person name="Shiwa Y."/>
            <person name="Fujita N."/>
            <person name="Miyazaki T."/>
            <person name="Yoshikawa H."/>
            <person name="Murakami K."/>
            <person name="Kasahara K."/>
            <person name="Inaoka T."/>
            <person name="Hiraga Y."/>
            <person name="Ochi K."/>
        </authorList>
    </citation>
    <scope>NUCLEOTIDE SEQUENCE [LARGE SCALE GENOMIC DNA]</scope>
    <source>
        <strain evidence="5 6">T-3040</strain>
    </source>
</reference>
<keyword evidence="3" id="KW-0804">Transcription</keyword>
<evidence type="ECO:0000256" key="3">
    <source>
        <dbReference type="ARBA" id="ARBA00023163"/>
    </source>
</evidence>
<dbReference type="EMBL" id="BDQX01000362">
    <property type="protein sequence ID" value="GBG10929.1"/>
    <property type="molecule type" value="Genomic_DNA"/>
</dbReference>
<dbReference type="InterPro" id="IPR037923">
    <property type="entry name" value="HTH-like"/>
</dbReference>
<organism evidence="5 6">
    <name type="scientific">Paenibacillus agaridevorans</name>
    <dbReference type="NCBI Taxonomy" id="171404"/>
    <lineage>
        <taxon>Bacteria</taxon>
        <taxon>Bacillati</taxon>
        <taxon>Bacillota</taxon>
        <taxon>Bacilli</taxon>
        <taxon>Bacillales</taxon>
        <taxon>Paenibacillaceae</taxon>
        <taxon>Paenibacillus</taxon>
    </lineage>
</organism>
<dbReference type="SMART" id="SM00342">
    <property type="entry name" value="HTH_ARAC"/>
    <property type="match status" value="1"/>
</dbReference>
<accession>A0A2R5EZ51</accession>
<evidence type="ECO:0000256" key="1">
    <source>
        <dbReference type="ARBA" id="ARBA00023015"/>
    </source>
</evidence>
<dbReference type="InterPro" id="IPR009057">
    <property type="entry name" value="Homeodomain-like_sf"/>
</dbReference>
<evidence type="ECO:0000313" key="5">
    <source>
        <dbReference type="EMBL" id="GBG10929.1"/>
    </source>
</evidence>
<dbReference type="PROSITE" id="PS01124">
    <property type="entry name" value="HTH_ARAC_FAMILY_2"/>
    <property type="match status" value="1"/>
</dbReference>
<dbReference type="RefSeq" id="WP_108995332.1">
    <property type="nucleotide sequence ID" value="NZ_BDQX01000362.1"/>
</dbReference>
<keyword evidence="6" id="KW-1185">Reference proteome</keyword>
<dbReference type="AlphaFoldDB" id="A0A2R5EZ51"/>
<dbReference type="GO" id="GO:0043565">
    <property type="term" value="F:sequence-specific DNA binding"/>
    <property type="evidence" value="ECO:0007669"/>
    <property type="project" value="InterPro"/>
</dbReference>
<evidence type="ECO:0000259" key="4">
    <source>
        <dbReference type="PROSITE" id="PS01124"/>
    </source>
</evidence>
<dbReference type="InterPro" id="IPR018062">
    <property type="entry name" value="HTH_AraC-typ_CS"/>
</dbReference>
<dbReference type="InterPro" id="IPR020449">
    <property type="entry name" value="Tscrpt_reg_AraC-type_HTH"/>
</dbReference>
<dbReference type="Proteomes" id="UP000245202">
    <property type="component" value="Unassembled WGS sequence"/>
</dbReference>
<comment type="caution">
    <text evidence="5">The sequence shown here is derived from an EMBL/GenBank/DDBJ whole genome shotgun (WGS) entry which is preliminary data.</text>
</comment>
<dbReference type="Gene3D" id="1.10.10.60">
    <property type="entry name" value="Homeodomain-like"/>
    <property type="match status" value="2"/>
</dbReference>
<dbReference type="GO" id="GO:0003700">
    <property type="term" value="F:DNA-binding transcription factor activity"/>
    <property type="evidence" value="ECO:0007669"/>
    <property type="project" value="InterPro"/>
</dbReference>
<dbReference type="Pfam" id="PF12833">
    <property type="entry name" value="HTH_18"/>
    <property type="match status" value="1"/>
</dbReference>
<dbReference type="PROSITE" id="PS00041">
    <property type="entry name" value="HTH_ARAC_FAMILY_1"/>
    <property type="match status" value="1"/>
</dbReference>
<dbReference type="PANTHER" id="PTHR43280:SF2">
    <property type="entry name" value="HTH-TYPE TRANSCRIPTIONAL REGULATOR EXSA"/>
    <property type="match status" value="1"/>
</dbReference>
<evidence type="ECO:0000313" key="6">
    <source>
        <dbReference type="Proteomes" id="UP000245202"/>
    </source>
</evidence>
<dbReference type="SUPFAM" id="SSF46689">
    <property type="entry name" value="Homeodomain-like"/>
    <property type="match status" value="2"/>
</dbReference>
<sequence length="280" mass="32250">MASQTQSWTIPLSVGYSRHVVPFQGYMKHDDSDHRVLLRLQAKGRCRVSVNGVTYPVEPGDLILRRPCEEYRLDIEAVYDEQDGVMLPIDSVDYYLTCDGEWIENWARRSKVQGIVRVEPIDELMSLWRKLIYEKRNLHGDNSEMMDALVKVICLSIDQHAQKAGSASRPERYIPYQIKRYLEKHATEPLKLDRVAARFGVSVSTASHLFKGTFGLPPMRYVVDIRLAIASERLLHSDMNLEDIAESAGFRSYPYFSRAFRSRYNVSPSEYRARNGIPTN</sequence>
<keyword evidence="1" id="KW-0805">Transcription regulation</keyword>
<keyword evidence="2" id="KW-0238">DNA-binding</keyword>
<dbReference type="PANTHER" id="PTHR43280">
    <property type="entry name" value="ARAC-FAMILY TRANSCRIPTIONAL REGULATOR"/>
    <property type="match status" value="1"/>
</dbReference>
<protein>
    <submittedName>
        <fullName evidence="5">AraC family transcriptional regulator</fullName>
    </submittedName>
</protein>